<evidence type="ECO:0000256" key="1">
    <source>
        <dbReference type="SAM" id="MobiDB-lite"/>
    </source>
</evidence>
<feature type="region of interest" description="Disordered" evidence="1">
    <location>
        <begin position="1"/>
        <end position="137"/>
    </location>
</feature>
<comment type="caution">
    <text evidence="2">The sequence shown here is derived from an EMBL/GenBank/DDBJ whole genome shotgun (WGS) entry which is preliminary data.</text>
</comment>
<accession>A0A4Y2DZT6</accession>
<evidence type="ECO:0000313" key="2">
    <source>
        <dbReference type="EMBL" id="GBM21278.1"/>
    </source>
</evidence>
<dbReference type="EMBL" id="BGPR01000457">
    <property type="protein sequence ID" value="GBM21278.1"/>
    <property type="molecule type" value="Genomic_DNA"/>
</dbReference>
<keyword evidence="3" id="KW-1185">Reference proteome</keyword>
<evidence type="ECO:0000313" key="3">
    <source>
        <dbReference type="Proteomes" id="UP000499080"/>
    </source>
</evidence>
<feature type="compositionally biased region" description="Basic and acidic residues" evidence="1">
    <location>
        <begin position="65"/>
        <end position="100"/>
    </location>
</feature>
<protein>
    <submittedName>
        <fullName evidence="2">Uncharacterized protein</fullName>
    </submittedName>
</protein>
<sequence length="137" mass="15255">MRAKMDTFDKNAESNVDTSEILINENGATNDEPNIAVDNFSLSDELHGPESLPNYGESTHSTPTKSREDVLKRVLNKLHTECEKESPVSAQSDKDQHMSDDSEDSTDIFSQSVPPTPPDNASFKNDTVFKSSHYKHN</sequence>
<dbReference type="AlphaFoldDB" id="A0A4Y2DZT6"/>
<feature type="compositionally biased region" description="Basic and acidic residues" evidence="1">
    <location>
        <begin position="1"/>
        <end position="12"/>
    </location>
</feature>
<dbReference type="Proteomes" id="UP000499080">
    <property type="component" value="Unassembled WGS sequence"/>
</dbReference>
<name>A0A4Y2DZT6_ARAVE</name>
<organism evidence="2 3">
    <name type="scientific">Araneus ventricosus</name>
    <name type="common">Orbweaver spider</name>
    <name type="synonym">Epeira ventricosa</name>
    <dbReference type="NCBI Taxonomy" id="182803"/>
    <lineage>
        <taxon>Eukaryota</taxon>
        <taxon>Metazoa</taxon>
        <taxon>Ecdysozoa</taxon>
        <taxon>Arthropoda</taxon>
        <taxon>Chelicerata</taxon>
        <taxon>Arachnida</taxon>
        <taxon>Araneae</taxon>
        <taxon>Araneomorphae</taxon>
        <taxon>Entelegynae</taxon>
        <taxon>Araneoidea</taxon>
        <taxon>Araneidae</taxon>
        <taxon>Araneus</taxon>
    </lineage>
</organism>
<gene>
    <name evidence="2" type="ORF">AVEN_149865_1</name>
</gene>
<reference evidence="2 3" key="1">
    <citation type="journal article" date="2019" name="Sci. Rep.">
        <title>Orb-weaving spider Araneus ventricosus genome elucidates the spidroin gene catalogue.</title>
        <authorList>
            <person name="Kono N."/>
            <person name="Nakamura H."/>
            <person name="Ohtoshi R."/>
            <person name="Moran D.A.P."/>
            <person name="Shinohara A."/>
            <person name="Yoshida Y."/>
            <person name="Fujiwara M."/>
            <person name="Mori M."/>
            <person name="Tomita M."/>
            <person name="Arakawa K."/>
        </authorList>
    </citation>
    <scope>NUCLEOTIDE SEQUENCE [LARGE SCALE GENOMIC DNA]</scope>
</reference>
<proteinExistence type="predicted"/>